<keyword evidence="2" id="KW-1185">Reference proteome</keyword>
<comment type="caution">
    <text evidence="1">The sequence shown here is derived from an EMBL/GenBank/DDBJ whole genome shotgun (WGS) entry which is preliminary data.</text>
</comment>
<reference evidence="1 2" key="1">
    <citation type="submission" date="2020-08" db="EMBL/GenBank/DDBJ databases">
        <title>Genomic Encyclopedia of Type Strains, Phase IV (KMG-IV): sequencing the most valuable type-strain genomes for metagenomic binning, comparative biology and taxonomic classification.</title>
        <authorList>
            <person name="Goeker M."/>
        </authorList>
    </citation>
    <scope>NUCLEOTIDE SEQUENCE [LARGE SCALE GENOMIC DNA]</scope>
    <source>
        <strain evidence="1 2">DSM 24625</strain>
    </source>
</reference>
<accession>A0ABR6P987</accession>
<evidence type="ECO:0000313" key="1">
    <source>
        <dbReference type="EMBL" id="MBB6042829.1"/>
    </source>
</evidence>
<dbReference type="EMBL" id="JACHFG010000001">
    <property type="protein sequence ID" value="MBB6042829.1"/>
    <property type="molecule type" value="Genomic_DNA"/>
</dbReference>
<proteinExistence type="predicted"/>
<name>A0ABR6P987_9SPIR</name>
<gene>
    <name evidence="1" type="ORF">HNP68_000413</name>
</gene>
<sequence length="59" mass="6913">MTSITFCISRPKTSKWRLYYEYGEAVLKNFNVNTRYLEDRDNAKGAGALPREYITMLLC</sequence>
<dbReference type="Proteomes" id="UP000555838">
    <property type="component" value="Unassembled WGS sequence"/>
</dbReference>
<organism evidence="1 2">
    <name type="scientific">Borreliella yangtzensis</name>
    <dbReference type="NCBI Taxonomy" id="683292"/>
    <lineage>
        <taxon>Bacteria</taxon>
        <taxon>Pseudomonadati</taxon>
        <taxon>Spirochaetota</taxon>
        <taxon>Spirochaetia</taxon>
        <taxon>Spirochaetales</taxon>
        <taxon>Borreliaceae</taxon>
        <taxon>Borreliella</taxon>
    </lineage>
</organism>
<protein>
    <submittedName>
        <fullName evidence="1">Uncharacterized protein</fullName>
    </submittedName>
</protein>
<evidence type="ECO:0000313" key="2">
    <source>
        <dbReference type="Proteomes" id="UP000555838"/>
    </source>
</evidence>